<dbReference type="InterPro" id="IPR036378">
    <property type="entry name" value="FAS1_dom_sf"/>
</dbReference>
<dbReference type="InterPro" id="IPR000538">
    <property type="entry name" value="Link_dom"/>
</dbReference>
<reference evidence="18" key="1">
    <citation type="submission" date="2025-08" db="UniProtKB">
        <authorList>
            <consortium name="Ensembl"/>
        </authorList>
    </citation>
    <scope>IDENTIFICATION</scope>
</reference>
<feature type="domain" description="EGF-like" evidence="15">
    <location>
        <begin position="843"/>
        <end position="882"/>
    </location>
</feature>
<feature type="disulfide bond" evidence="11">
    <location>
        <begin position="2215"/>
        <end position="2284"/>
    </location>
</feature>
<dbReference type="SUPFAM" id="SSF56436">
    <property type="entry name" value="C-type lectin-like"/>
    <property type="match status" value="1"/>
</dbReference>
<dbReference type="SMART" id="SM00554">
    <property type="entry name" value="FAS1"/>
    <property type="match status" value="7"/>
</dbReference>
<feature type="disulfide bond" evidence="10">
    <location>
        <begin position="1372"/>
        <end position="1389"/>
    </location>
</feature>
<dbReference type="InterPro" id="IPR056806">
    <property type="entry name" value="EGF_STAB1-2"/>
</dbReference>
<feature type="compositionally biased region" description="Acidic residues" evidence="12">
    <location>
        <begin position="2499"/>
        <end position="2509"/>
    </location>
</feature>
<feature type="domain" description="FAS1" evidence="16">
    <location>
        <begin position="496"/>
        <end position="629"/>
    </location>
</feature>
<feature type="domain" description="EGF-like" evidence="15">
    <location>
        <begin position="800"/>
        <end position="842"/>
    </location>
</feature>
<dbReference type="FunFam" id="2.10.25.10:FF:000040">
    <property type="entry name" value="Stabilin 2"/>
    <property type="match status" value="5"/>
</dbReference>
<dbReference type="GO" id="GO:0016020">
    <property type="term" value="C:membrane"/>
    <property type="evidence" value="ECO:0007669"/>
    <property type="project" value="UniProtKB-SubCell"/>
</dbReference>
<dbReference type="FunFam" id="2.30.180.10:FF:000014">
    <property type="entry name" value="Stabilin 1"/>
    <property type="match status" value="1"/>
</dbReference>
<dbReference type="SMART" id="SM00179">
    <property type="entry name" value="EGF_CA"/>
    <property type="match status" value="6"/>
</dbReference>
<evidence type="ECO:0000256" key="11">
    <source>
        <dbReference type="PROSITE-ProRule" id="PRU00323"/>
    </source>
</evidence>
<organism evidence="18 19">
    <name type="scientific">Leptobrachium leishanense</name>
    <name type="common">Leishan spiny toad</name>
    <dbReference type="NCBI Taxonomy" id="445787"/>
    <lineage>
        <taxon>Eukaryota</taxon>
        <taxon>Metazoa</taxon>
        <taxon>Chordata</taxon>
        <taxon>Craniata</taxon>
        <taxon>Vertebrata</taxon>
        <taxon>Euteleostomi</taxon>
        <taxon>Amphibia</taxon>
        <taxon>Batrachia</taxon>
        <taxon>Anura</taxon>
        <taxon>Pelobatoidea</taxon>
        <taxon>Megophryidae</taxon>
        <taxon>Leptobrachium</taxon>
    </lineage>
</organism>
<dbReference type="SMART" id="SM00445">
    <property type="entry name" value="LINK"/>
    <property type="match status" value="1"/>
</dbReference>
<dbReference type="PROSITE" id="PS50963">
    <property type="entry name" value="LINK_2"/>
    <property type="match status" value="1"/>
</dbReference>
<feature type="domain" description="EGF-like" evidence="15">
    <location>
        <begin position="152"/>
        <end position="189"/>
    </location>
</feature>
<feature type="disulfide bond" evidence="10">
    <location>
        <begin position="1347"/>
        <end position="1356"/>
    </location>
</feature>
<dbReference type="SMART" id="SM00181">
    <property type="entry name" value="EGF"/>
    <property type="match status" value="23"/>
</dbReference>
<feature type="domain" description="EGF-like" evidence="15">
    <location>
        <begin position="1319"/>
        <end position="1357"/>
    </location>
</feature>
<evidence type="ECO:0000256" key="13">
    <source>
        <dbReference type="SAM" id="Phobius"/>
    </source>
</evidence>
<dbReference type="SMART" id="SM00180">
    <property type="entry name" value="EGF_Lam"/>
    <property type="match status" value="5"/>
</dbReference>
<reference evidence="18" key="2">
    <citation type="submission" date="2025-09" db="UniProtKB">
        <authorList>
            <consortium name="Ensembl"/>
        </authorList>
    </citation>
    <scope>IDENTIFICATION</scope>
</reference>
<feature type="disulfide bond" evidence="10">
    <location>
        <begin position="179"/>
        <end position="188"/>
    </location>
</feature>
<dbReference type="OrthoDB" id="286301at2759"/>
<dbReference type="Proteomes" id="UP000694569">
    <property type="component" value="Unplaced"/>
</dbReference>
<feature type="disulfide bond" evidence="10">
    <location>
        <begin position="1413"/>
        <end position="1430"/>
    </location>
</feature>
<feature type="domain" description="FAS1" evidence="16">
    <location>
        <begin position="2306"/>
        <end position="2443"/>
    </location>
</feature>
<feature type="region of interest" description="Disordered" evidence="12">
    <location>
        <begin position="2497"/>
        <end position="2524"/>
    </location>
</feature>
<feature type="domain" description="EGF-like" evidence="15">
    <location>
        <begin position="1445"/>
        <end position="1486"/>
    </location>
</feature>
<feature type="domain" description="EGF-like" evidence="15">
    <location>
        <begin position="230"/>
        <end position="269"/>
    </location>
</feature>
<feature type="domain" description="FAS1" evidence="16">
    <location>
        <begin position="351"/>
        <end position="484"/>
    </location>
</feature>
<dbReference type="PANTHER" id="PTHR24038">
    <property type="entry name" value="STABILIN"/>
    <property type="match status" value="1"/>
</dbReference>
<dbReference type="InterPro" id="IPR016186">
    <property type="entry name" value="C-type_lectin-like/link_sf"/>
</dbReference>
<feature type="disulfide bond" evidence="10">
    <location>
        <begin position="1391"/>
        <end position="1400"/>
    </location>
</feature>
<feature type="transmembrane region" description="Helical" evidence="13">
    <location>
        <begin position="2458"/>
        <end position="2484"/>
    </location>
</feature>
<dbReference type="Gene3D" id="3.10.100.10">
    <property type="entry name" value="Mannose-Binding Protein A, subunit A"/>
    <property type="match status" value="1"/>
</dbReference>
<dbReference type="GeneTree" id="ENSGT00940000157928"/>
<feature type="disulfide bond" evidence="10">
    <location>
        <begin position="1982"/>
        <end position="1991"/>
    </location>
</feature>
<dbReference type="GO" id="GO:0005509">
    <property type="term" value="F:calcium ion binding"/>
    <property type="evidence" value="ECO:0007669"/>
    <property type="project" value="InterPro"/>
</dbReference>
<comment type="caution">
    <text evidence="10">Lacks conserved residue(s) required for the propagation of feature annotation.</text>
</comment>
<evidence type="ECO:0000259" key="17">
    <source>
        <dbReference type="PROSITE" id="PS50963"/>
    </source>
</evidence>
<dbReference type="PANTHER" id="PTHR24038:SF8">
    <property type="entry name" value="STABILIN-1"/>
    <property type="match status" value="1"/>
</dbReference>
<evidence type="ECO:0000259" key="16">
    <source>
        <dbReference type="PROSITE" id="PS50213"/>
    </source>
</evidence>
<dbReference type="InterPro" id="IPR016187">
    <property type="entry name" value="CTDL_fold"/>
</dbReference>
<evidence type="ECO:0000256" key="9">
    <source>
        <dbReference type="ARBA" id="ARBA00023292"/>
    </source>
</evidence>
<evidence type="ECO:0008006" key="20">
    <source>
        <dbReference type="Google" id="ProtNLM"/>
    </source>
</evidence>
<feature type="domain" description="EGF-like" evidence="15">
    <location>
        <begin position="1405"/>
        <end position="1444"/>
    </location>
</feature>
<dbReference type="SUPFAM" id="SSF57196">
    <property type="entry name" value="EGF/Laminin"/>
    <property type="match status" value="2"/>
</dbReference>
<dbReference type="Pfam" id="PF24887">
    <property type="entry name" value="EGF_STAB1-2"/>
    <property type="match status" value="1"/>
</dbReference>
<protein>
    <recommendedName>
        <fullName evidence="20">Stabilin-1</fullName>
    </recommendedName>
</protein>
<feature type="domain" description="EGF-like" evidence="15">
    <location>
        <begin position="1487"/>
        <end position="1529"/>
    </location>
</feature>
<sequence length="2552" mass="279076">MKKRLYFIVLMSCISTLCQSLVLQKQKNCDNRTVIKTQTECTSCAVGIRKPCRTGTKITSGIGVKGCSYTVDMGGVVLSMIGCTHTCMSVVTIPECCKGYWGTACRECPGGFAKPCNGHGTCLDGRNGNGTCVCDVGFTGFSCNVCAENILYGSDCSSVCECNHGICRYGISGDGSCICEAGYNGAKCDEVSLPCKSLNCGENTRCMEVNRKFQCQCLPGYIMKGKSCQSKDPCTPPPCSIFGVCTGLGPGKYKCMCKPGYYGDGATCLPIDPCAINNGGCFENSTRCTYRGPGKSFCSCLPGMTSINPARGCKLSRVCLLTSCDKSAQCETLPSGSYKCNCHEGEIGDGKSCYGSILYQLNKLNIEDLQIRKQLGAMKIFEEACGLTLRKYGPFTVFVPLMKFKWMNETEAKEFCKLHVVPGQHLTHDLILGKELWTLSGQVLEVVFTKKKFIKISEPGKTYNIMKSDYPASNGVFHFIDLPITFDYVETLENQKMAIGDILSANDQFSRFQTMLENCGLPSILNGHGSFTVFVPSNHAVDLLRDGRLIYLLTQGKHKLLELVKHHIFSAAAVTLDKLITMPQILTSANEIVKISISANGRIYLGESGVGQSDIVASNGVIHVVDGVLIPSSILPILPHRCNETHYEDFKGECSTCDSILPCPDESIDLGTINKGCSLENSSNVILGCARNCRRAITELGCCSGFYGPNCLPCYAGFNNPCYGRGVCADGILGDGKCSCYPPFKGSACHICMNLNKHGENCDEDCKCVHGICDNRPGSGGVCQGHRCKPGYTGKFCDQTSQSCGELHLSQYCHINASCQSTGNITSCVCSDGYEGDGVSCQPADLCKKPENGCSQNAICTNVGPGIVTCQCNPGWNGDGFECSPIDNCVLENRGGCHVNADCIFAQPGENTCTCKKWFAGDGYQCDAVDPCLEDSGGCHDLATCKPLIGGGRSCTCPEGFDGDGLNCYGDIVMEMSRFPHVSMFNQWLKLSHITISKEVNVTALVPTNTATEAFSKEGKKVWLDSYMLPFLIRAHFLSGSFNSDQLMKYIGQELPTLDPRTKWEIANIKGNISIHNSSFITSNIPASNGFIYIIDKVLLPPIGNIPPARPRLLQQLDQIPAFSMFKEVLNGSGIIQEIESSEQKYTIFVPSNSAVLKFYNDSGTNKMDNRTWKYHIILGEKLSPAELKSGVHKASLLGFSYWLMFYQQHNQTYVHDVPLDNTFYETRNGMLMGIYEVLRILQNRCDTKNMLIKKTSCTNCNRDIQCPEGSTLQEAPEDGRENCTYQRRNKNVSGCKFYCISTTIVLECCSGYFGPQCLMCPGGLNNVCSNNGSCQGGIAGSGECICKEGFHGTACESCEAGRYGNDCKSECDCVHGRCNDGLTGDGKCQCDKGWSGLSCEKDIKNDLCNGTCSNYANCIVEDSNSTASCSCIAGFTGNGTHCTEIDVCATHNGGCSRHANCRRVAAGEASCTCTEDYTGDGVVCIEINACLEHNGGCHSNAECVTTGPNKIACNCLSGYEGDGIKSCDPINLCKENNGGCSPFAICRSTGPAMRRCRCKINFIGDGFTCSGNINEILRYHQEFIFALHLQTQGVRDLGGEGPFTVFVPQDQFILPNSTFAEWKSKSLLNHLLRYHMVGCKMLLNSDLQNETILTPLSGGQMKISSKEDGIYINNVAKITKTDFMAANGVIHFIDRVLDPEIQPRISNITQNVTLDLIQATDLYGYSVFGKLLQDTKLLSLVINNKVHQPFTMLWPTNEAFESLPEEHKKWLYHTDHKDKLEAYLKVHMIRNTKIIATNLPKAKSLRTMHGSTISFTCSQTNIGDILVDENNGRIIQRNIEFENGIAHGINHLLEPPDIGARCDDFRNVNHTDREGGCSVCGYEPACPDGQLDMGETRRCPPPFYSRRVTTHLGRRYSSRYLRPFVRIGYCKRVCYLVYWHPECCKNHYGKDCHVCPGGLESPCSNHGMCNDGMSGTGRCSCSEGFHGTACEICDPQRYGSSCKACNCTENGKCNDGLSGDGSCFCTEGWSGESCEIKLERKPVCSPECHVNATCRDNNVCECDLYYEGDGRTCNVIDQCQDANGGCSAHASCIQIEVSVTCECFTGYEGDGVVCIPIDLCMNGLNGGCSEHATCTYTGPNTRKCECHDGYVGNGVQCLEKATPPVDRCLEKNGDCHSVATCTDLHFQEKTAGVFHFQSPKGKYQLTYPEAEKSCESEGAFIATFSQLSAAQQLGFHLCIVGWLQNWSAGYPTSYPSPACASNHVGIVDYKQRTNKSEMWDVFCYREQDVRCSCDYGYVGDGVFCNGNLLEVLEGTPNLSTFYSLLLNYANATEDGMEFLRFLSNETSWKTLFVPEDGSFDKNLTLTWRDLEHHVYDVDILPYSNLTSGFVLPSKIGFNLSISIPLSGNCTETTCVKAINDKVITQWDIPAFNGIIHIIKGPLKAPLVQEQSDSPVTYPVTVGLTAALLALLLGTLTMVGFFYYRQQNKGFRFRQFKSEDDDEDDDDDGSTGTAGRVNPPLVSIPNPMYGDGNFFYEPFEVTMTPKVTSCEF</sequence>
<keyword evidence="14" id="KW-0732">Signal</keyword>
<feature type="domain" description="EGF-like" evidence="15">
    <location>
        <begin position="191"/>
        <end position="229"/>
    </location>
</feature>
<dbReference type="FunFam" id="3.10.100.10:FF:000001">
    <property type="entry name" value="Hyaluronan proteoglycan link protein 1"/>
    <property type="match status" value="1"/>
</dbReference>
<proteinExistence type="predicted"/>
<feature type="domain" description="EGF-like" evidence="15">
    <location>
        <begin position="928"/>
        <end position="969"/>
    </location>
</feature>
<feature type="domain" description="FAS1" evidence="16">
    <location>
        <begin position="1713"/>
        <end position="1854"/>
    </location>
</feature>
<evidence type="ECO:0000256" key="5">
    <source>
        <dbReference type="ARBA" id="ARBA00023136"/>
    </source>
</evidence>
<dbReference type="PROSITE" id="PS50026">
    <property type="entry name" value="EGF_3"/>
    <property type="match status" value="17"/>
</dbReference>
<feature type="disulfide bond" evidence="10">
    <location>
        <begin position="2026"/>
        <end position="2035"/>
    </location>
</feature>
<dbReference type="GO" id="GO:0005540">
    <property type="term" value="F:hyaluronic acid binding"/>
    <property type="evidence" value="ECO:0007669"/>
    <property type="project" value="InterPro"/>
</dbReference>
<keyword evidence="9" id="KW-0424">Laminin EGF-like domain</keyword>
<comment type="subcellular location">
    <subcellularLocation>
        <location evidence="1">Membrane</location>
        <topology evidence="1">Single-pass type I membrane protein</topology>
    </subcellularLocation>
</comment>
<dbReference type="InterPro" id="IPR001881">
    <property type="entry name" value="EGF-like_Ca-bd_dom"/>
</dbReference>
<dbReference type="Ensembl" id="ENSLLET00000046332.1">
    <property type="protein sequence ID" value="ENSLLEP00000044546.1"/>
    <property type="gene ID" value="ENSLLEG00000027836.1"/>
</dbReference>
<feature type="domain" description="EGF-like" evidence="15">
    <location>
        <begin position="315"/>
        <end position="354"/>
    </location>
</feature>
<evidence type="ECO:0000256" key="8">
    <source>
        <dbReference type="ARBA" id="ARBA00023180"/>
    </source>
</evidence>
<dbReference type="SUPFAM" id="SSF82153">
    <property type="entry name" value="FAS1 domain"/>
    <property type="match status" value="7"/>
</dbReference>
<feature type="domain" description="EGF-like" evidence="15">
    <location>
        <begin position="2076"/>
        <end position="2116"/>
    </location>
</feature>
<feature type="chain" id="PRO_5034027262" description="Stabilin-1" evidence="14">
    <location>
        <begin position="21"/>
        <end position="2552"/>
    </location>
</feature>
<name>A0A8C5QX26_9ANUR</name>
<feature type="domain" description="FAS1" evidence="16">
    <location>
        <begin position="969"/>
        <end position="1099"/>
    </location>
</feature>
<feature type="disulfide bond" evidence="10">
    <location>
        <begin position="1409"/>
        <end position="1419"/>
    </location>
</feature>
<keyword evidence="19" id="KW-1185">Reference proteome</keyword>
<evidence type="ECO:0000313" key="18">
    <source>
        <dbReference type="Ensembl" id="ENSLLEP00000044546.1"/>
    </source>
</evidence>
<dbReference type="PROSITE" id="PS01186">
    <property type="entry name" value="EGF_2"/>
    <property type="match status" value="11"/>
</dbReference>
<evidence type="ECO:0000256" key="6">
    <source>
        <dbReference type="ARBA" id="ARBA00023157"/>
    </source>
</evidence>
<evidence type="ECO:0000256" key="1">
    <source>
        <dbReference type="ARBA" id="ARBA00004479"/>
    </source>
</evidence>
<keyword evidence="8" id="KW-0325">Glycoprotein</keyword>
<feature type="disulfide bond" evidence="11">
    <location>
        <begin position="2239"/>
        <end position="2260"/>
    </location>
</feature>
<dbReference type="InterPro" id="IPR024731">
    <property type="entry name" value="NELL2-like_EGF"/>
</dbReference>
<dbReference type="InterPro" id="IPR000782">
    <property type="entry name" value="FAS1_domain"/>
</dbReference>
<dbReference type="Gene3D" id="2.90.20.10">
    <property type="entry name" value="Plasmodium vivax P25 domain"/>
    <property type="match status" value="1"/>
</dbReference>
<dbReference type="PROSITE" id="PS50213">
    <property type="entry name" value="FAS1"/>
    <property type="match status" value="7"/>
</dbReference>
<evidence type="ECO:0000256" key="4">
    <source>
        <dbReference type="ARBA" id="ARBA00022989"/>
    </source>
</evidence>
<feature type="disulfide bond" evidence="10">
    <location>
        <begin position="160"/>
        <end position="177"/>
    </location>
</feature>
<keyword evidence="4 13" id="KW-1133">Transmembrane helix</keyword>
<dbReference type="InterPro" id="IPR000742">
    <property type="entry name" value="EGF"/>
</dbReference>
<feature type="domain" description="Link" evidence="17">
    <location>
        <begin position="2193"/>
        <end position="2286"/>
    </location>
</feature>
<dbReference type="FunFam" id="2.30.180.10:FF:000005">
    <property type="entry name" value="Stabilin 2"/>
    <property type="match status" value="2"/>
</dbReference>
<evidence type="ECO:0000256" key="14">
    <source>
        <dbReference type="SAM" id="SignalP"/>
    </source>
</evidence>
<dbReference type="Pfam" id="PF00193">
    <property type="entry name" value="Xlink"/>
    <property type="match status" value="1"/>
</dbReference>
<evidence type="ECO:0000256" key="7">
    <source>
        <dbReference type="ARBA" id="ARBA00023170"/>
    </source>
</evidence>
<feature type="disulfide bond" evidence="10">
    <location>
        <begin position="134"/>
        <end position="143"/>
    </location>
</feature>
<dbReference type="InterPro" id="IPR002049">
    <property type="entry name" value="LE_dom"/>
</dbReference>
<dbReference type="Pfam" id="PF12947">
    <property type="entry name" value="EGF_3"/>
    <property type="match status" value="9"/>
</dbReference>
<evidence type="ECO:0000256" key="12">
    <source>
        <dbReference type="SAM" id="MobiDB-lite"/>
    </source>
</evidence>
<dbReference type="InterPro" id="IPR009030">
    <property type="entry name" value="Growth_fac_rcpt_cys_sf"/>
</dbReference>
<feature type="domain" description="FAS1" evidence="16">
    <location>
        <begin position="1110"/>
        <end position="1239"/>
    </location>
</feature>
<evidence type="ECO:0000256" key="2">
    <source>
        <dbReference type="ARBA" id="ARBA00022536"/>
    </source>
</evidence>
<feature type="domain" description="EGF-like" evidence="15">
    <location>
        <begin position="1999"/>
        <end position="2036"/>
    </location>
</feature>
<evidence type="ECO:0000313" key="19">
    <source>
        <dbReference type="Proteomes" id="UP000694569"/>
    </source>
</evidence>
<evidence type="ECO:0000256" key="10">
    <source>
        <dbReference type="PROSITE-ProRule" id="PRU00076"/>
    </source>
</evidence>
<evidence type="ECO:0000259" key="15">
    <source>
        <dbReference type="PROSITE" id="PS50026"/>
    </source>
</evidence>
<evidence type="ECO:0000256" key="3">
    <source>
        <dbReference type="ARBA" id="ARBA00022692"/>
    </source>
</evidence>
<dbReference type="Pfam" id="PF02469">
    <property type="entry name" value="Fasciclin"/>
    <property type="match status" value="6"/>
</dbReference>
<dbReference type="GO" id="GO:0007155">
    <property type="term" value="P:cell adhesion"/>
    <property type="evidence" value="ECO:0007669"/>
    <property type="project" value="InterPro"/>
</dbReference>
<keyword evidence="5 13" id="KW-0472">Membrane</keyword>
<dbReference type="Gene3D" id="2.30.180.10">
    <property type="entry name" value="FAS1 domain"/>
    <property type="match status" value="7"/>
</dbReference>
<accession>A0A8C5QX26</accession>
<keyword evidence="7" id="KW-0675">Receptor</keyword>
<feature type="signal peptide" evidence="14">
    <location>
        <begin position="1"/>
        <end position="20"/>
    </location>
</feature>
<dbReference type="Gene3D" id="2.10.25.10">
    <property type="entry name" value="Laminin"/>
    <property type="match status" value="11"/>
</dbReference>
<dbReference type="SUPFAM" id="SSF57184">
    <property type="entry name" value="Growth factor receptor domain"/>
    <property type="match status" value="1"/>
</dbReference>
<keyword evidence="3 13" id="KW-0812">Transmembrane</keyword>
<keyword evidence="6 10" id="KW-1015">Disulfide bond</keyword>
<keyword evidence="2 10" id="KW-0245">EGF-like domain</keyword>
<feature type="domain" description="EGF-like" evidence="15">
    <location>
        <begin position="106"/>
        <end position="144"/>
    </location>
</feature>
<feature type="domain" description="FAS1" evidence="16">
    <location>
        <begin position="1571"/>
        <end position="1698"/>
    </location>
</feature>
<dbReference type="PROSITE" id="PS01241">
    <property type="entry name" value="LINK_1"/>
    <property type="match status" value="1"/>
</dbReference>
<feature type="domain" description="EGF-like" evidence="15">
    <location>
        <begin position="1364"/>
        <end position="1401"/>
    </location>
</feature>
<dbReference type="PROSITE" id="PS00022">
    <property type="entry name" value="EGF_1"/>
    <property type="match status" value="7"/>
</dbReference>
<dbReference type="Gene3D" id="2.170.300.10">
    <property type="entry name" value="Tie2 ligand-binding domain superfamily"/>
    <property type="match status" value="1"/>
</dbReference>
<feature type="domain" description="EGF-like" evidence="15">
    <location>
        <begin position="2117"/>
        <end position="2159"/>
    </location>
</feature>
<feature type="domain" description="EGF-like" evidence="15">
    <location>
        <begin position="1952"/>
        <end position="1992"/>
    </location>
</feature>